<accession>A0AAV7THH1</accession>
<protein>
    <submittedName>
        <fullName evidence="2">Uncharacterized protein</fullName>
    </submittedName>
</protein>
<gene>
    <name evidence="2" type="ORF">NDU88_001306</name>
</gene>
<name>A0AAV7THH1_PLEWA</name>
<dbReference type="EMBL" id="JANPWB010000006">
    <property type="protein sequence ID" value="KAJ1176022.1"/>
    <property type="molecule type" value="Genomic_DNA"/>
</dbReference>
<dbReference type="AlphaFoldDB" id="A0AAV7THH1"/>
<reference evidence="2" key="1">
    <citation type="journal article" date="2022" name="bioRxiv">
        <title>Sequencing and chromosome-scale assembly of the giantPleurodeles waltlgenome.</title>
        <authorList>
            <person name="Brown T."/>
            <person name="Elewa A."/>
            <person name="Iarovenko S."/>
            <person name="Subramanian E."/>
            <person name="Araus A.J."/>
            <person name="Petzold A."/>
            <person name="Susuki M."/>
            <person name="Suzuki K.-i.T."/>
            <person name="Hayashi T."/>
            <person name="Toyoda A."/>
            <person name="Oliveira C."/>
            <person name="Osipova E."/>
            <person name="Leigh N.D."/>
            <person name="Simon A."/>
            <person name="Yun M.H."/>
        </authorList>
    </citation>
    <scope>NUCLEOTIDE SEQUENCE</scope>
    <source>
        <strain evidence="2">20211129_DDA</strain>
        <tissue evidence="2">Liver</tissue>
    </source>
</reference>
<proteinExistence type="predicted"/>
<keyword evidence="3" id="KW-1185">Reference proteome</keyword>
<comment type="caution">
    <text evidence="2">The sequence shown here is derived from an EMBL/GenBank/DDBJ whole genome shotgun (WGS) entry which is preliminary data.</text>
</comment>
<evidence type="ECO:0000313" key="2">
    <source>
        <dbReference type="EMBL" id="KAJ1176022.1"/>
    </source>
</evidence>
<feature type="compositionally biased region" description="Polar residues" evidence="1">
    <location>
        <begin position="72"/>
        <end position="89"/>
    </location>
</feature>
<sequence length="89" mass="9255">MYTSRAPSHLNPVLRLSLLHVPGKDQMRPGDALLASSELEASPQSAEEDSGIPASTALAAATADSTKDRSTGLHTPETQQLAADNCVVS</sequence>
<feature type="compositionally biased region" description="Low complexity" evidence="1">
    <location>
        <begin position="54"/>
        <end position="64"/>
    </location>
</feature>
<dbReference type="Proteomes" id="UP001066276">
    <property type="component" value="Chromosome 3_2"/>
</dbReference>
<evidence type="ECO:0000256" key="1">
    <source>
        <dbReference type="SAM" id="MobiDB-lite"/>
    </source>
</evidence>
<feature type="region of interest" description="Disordered" evidence="1">
    <location>
        <begin position="24"/>
        <end position="89"/>
    </location>
</feature>
<evidence type="ECO:0000313" key="3">
    <source>
        <dbReference type="Proteomes" id="UP001066276"/>
    </source>
</evidence>
<organism evidence="2 3">
    <name type="scientific">Pleurodeles waltl</name>
    <name type="common">Iberian ribbed newt</name>
    <dbReference type="NCBI Taxonomy" id="8319"/>
    <lineage>
        <taxon>Eukaryota</taxon>
        <taxon>Metazoa</taxon>
        <taxon>Chordata</taxon>
        <taxon>Craniata</taxon>
        <taxon>Vertebrata</taxon>
        <taxon>Euteleostomi</taxon>
        <taxon>Amphibia</taxon>
        <taxon>Batrachia</taxon>
        <taxon>Caudata</taxon>
        <taxon>Salamandroidea</taxon>
        <taxon>Salamandridae</taxon>
        <taxon>Pleurodelinae</taxon>
        <taxon>Pleurodeles</taxon>
    </lineage>
</organism>